<evidence type="ECO:0000256" key="1">
    <source>
        <dbReference type="SAM" id="MobiDB-lite"/>
    </source>
</evidence>
<gene>
    <name evidence="3" type="ORF">ENQ20_12795</name>
</gene>
<evidence type="ECO:0000313" key="3">
    <source>
        <dbReference type="EMBL" id="HDX32345.1"/>
    </source>
</evidence>
<keyword evidence="2" id="KW-1133">Transmembrane helix</keyword>
<protein>
    <submittedName>
        <fullName evidence="3">Uncharacterized protein</fullName>
    </submittedName>
</protein>
<dbReference type="EMBL" id="DSMG01000125">
    <property type="protein sequence ID" value="HDX32345.1"/>
    <property type="molecule type" value="Genomic_DNA"/>
</dbReference>
<proteinExistence type="predicted"/>
<keyword evidence="2" id="KW-0812">Transmembrane</keyword>
<organism evidence="3">
    <name type="scientific">Caldilinea aerophila</name>
    <dbReference type="NCBI Taxonomy" id="133453"/>
    <lineage>
        <taxon>Bacteria</taxon>
        <taxon>Bacillati</taxon>
        <taxon>Chloroflexota</taxon>
        <taxon>Caldilineae</taxon>
        <taxon>Caldilineales</taxon>
        <taxon>Caldilineaceae</taxon>
        <taxon>Caldilinea</taxon>
    </lineage>
</organism>
<dbReference type="AlphaFoldDB" id="A0A7C1JQU4"/>
<name>A0A7C1JQU4_9CHLR</name>
<feature type="region of interest" description="Disordered" evidence="1">
    <location>
        <begin position="135"/>
        <end position="164"/>
    </location>
</feature>
<accession>A0A7C1JQU4</accession>
<keyword evidence="2" id="KW-0472">Membrane</keyword>
<feature type="transmembrane region" description="Helical" evidence="2">
    <location>
        <begin position="240"/>
        <end position="260"/>
    </location>
</feature>
<sequence length="272" mass="29007">MTVFRSVYWAQTLQMLRLWALVGVLATAWFVLTPAPAYAQESGITSPAPGSAISGDVPIFGTATIEPFQKYELHFKQEPSGDDAYIYFAGGTSPVIGGQLGVWQAGGLPPGIYTLRLRVVKIDGNYAEYFVPNLSVNQTPPTPTPELSPTETPTPTPTFTPAPQPTPAIGQVAQPQVEEDPPTPTPAEVAVVDPGQTPAAGGLLPTPTPAEPASIATPSGSALTRELGEALSFQRLRTQFFNGVRISAAIFIAIAAIFLGKRVFEWAWRRYG</sequence>
<evidence type="ECO:0000256" key="2">
    <source>
        <dbReference type="SAM" id="Phobius"/>
    </source>
</evidence>
<feature type="compositionally biased region" description="Pro residues" evidence="1">
    <location>
        <begin position="140"/>
        <end position="164"/>
    </location>
</feature>
<reference evidence="3" key="1">
    <citation type="journal article" date="2020" name="mSystems">
        <title>Genome- and Community-Level Interaction Insights into Carbon Utilization and Element Cycling Functions of Hydrothermarchaeota in Hydrothermal Sediment.</title>
        <authorList>
            <person name="Zhou Z."/>
            <person name="Liu Y."/>
            <person name="Xu W."/>
            <person name="Pan J."/>
            <person name="Luo Z.H."/>
            <person name="Li M."/>
        </authorList>
    </citation>
    <scope>NUCLEOTIDE SEQUENCE [LARGE SCALE GENOMIC DNA]</scope>
    <source>
        <strain evidence="3">SpSt-289</strain>
    </source>
</reference>
<comment type="caution">
    <text evidence="3">The sequence shown here is derived from an EMBL/GenBank/DDBJ whole genome shotgun (WGS) entry which is preliminary data.</text>
</comment>